<comment type="caution">
    <text evidence="11">The sequence shown here is derived from an EMBL/GenBank/DDBJ whole genome shotgun (WGS) entry which is preliminary data.</text>
</comment>
<evidence type="ECO:0000256" key="5">
    <source>
        <dbReference type="ARBA" id="ARBA00022694"/>
    </source>
</evidence>
<dbReference type="GO" id="GO:0160104">
    <property type="term" value="F:tRNA (guanine(26)-N2)-dimethyltransferase activity"/>
    <property type="evidence" value="ECO:0007669"/>
    <property type="project" value="UniProtKB-EC"/>
</dbReference>
<evidence type="ECO:0000256" key="3">
    <source>
        <dbReference type="ARBA" id="ARBA00022679"/>
    </source>
</evidence>
<keyword evidence="4 9" id="KW-0949">S-adenosyl-L-methionine</keyword>
<dbReference type="EC" id="2.1.1.216" evidence="7"/>
<evidence type="ECO:0000256" key="9">
    <source>
        <dbReference type="PROSITE-ProRule" id="PRU00958"/>
    </source>
</evidence>
<evidence type="ECO:0000256" key="4">
    <source>
        <dbReference type="ARBA" id="ARBA00022691"/>
    </source>
</evidence>
<dbReference type="SUPFAM" id="SSF53335">
    <property type="entry name" value="S-adenosyl-L-methionine-dependent methyltransferases"/>
    <property type="match status" value="1"/>
</dbReference>
<dbReference type="PANTHER" id="PTHR10631:SF3">
    <property type="entry name" value="TRNA (GUANINE(26)-N(2))-DIMETHYLTRANSFERASE"/>
    <property type="match status" value="1"/>
</dbReference>
<dbReference type="EMBL" id="DUZY01000004">
    <property type="protein sequence ID" value="DAD35095.1"/>
    <property type="molecule type" value="Genomic_DNA"/>
</dbReference>
<dbReference type="Pfam" id="PF02005">
    <property type="entry name" value="TRM"/>
    <property type="match status" value="1"/>
</dbReference>
<evidence type="ECO:0000256" key="7">
    <source>
        <dbReference type="ARBA" id="ARBA00039099"/>
    </source>
</evidence>
<dbReference type="PANTHER" id="PTHR10631">
    <property type="entry name" value="N 2 ,N 2 -DIMETHYLGUANOSINE TRNA METHYLTRANSFERASE"/>
    <property type="match status" value="1"/>
</dbReference>
<protein>
    <recommendedName>
        <fullName evidence="7">tRNA (guanine(26)-N(2))-dimethyltransferase</fullName>
        <ecNumber evidence="7">2.1.1.216</ecNumber>
    </recommendedName>
</protein>
<keyword evidence="12" id="KW-1185">Reference proteome</keyword>
<dbReference type="GO" id="GO:0000049">
    <property type="term" value="F:tRNA binding"/>
    <property type="evidence" value="ECO:0007669"/>
    <property type="project" value="UniProtKB-UniRule"/>
</dbReference>
<keyword evidence="6 9" id="KW-0694">RNA-binding</keyword>
<evidence type="ECO:0000256" key="2">
    <source>
        <dbReference type="ARBA" id="ARBA00022603"/>
    </source>
</evidence>
<feature type="region of interest" description="Disordered" evidence="10">
    <location>
        <begin position="1"/>
        <end position="22"/>
    </location>
</feature>
<gene>
    <name evidence="11" type="ORF">HUJ06_005735</name>
</gene>
<keyword evidence="1 9" id="KW-0820">tRNA-binding</keyword>
<keyword evidence="5 9" id="KW-0819">tRNA processing</keyword>
<feature type="region of interest" description="Disordered" evidence="10">
    <location>
        <begin position="70"/>
        <end position="143"/>
    </location>
</feature>
<evidence type="ECO:0000313" key="12">
    <source>
        <dbReference type="Proteomes" id="UP000607653"/>
    </source>
</evidence>
<evidence type="ECO:0000256" key="8">
    <source>
        <dbReference type="ARBA" id="ARBA00051897"/>
    </source>
</evidence>
<evidence type="ECO:0000256" key="6">
    <source>
        <dbReference type="ARBA" id="ARBA00022884"/>
    </source>
</evidence>
<feature type="compositionally biased region" description="Basic and acidic residues" evidence="10">
    <location>
        <begin position="123"/>
        <end position="140"/>
    </location>
</feature>
<name>A0A822YVF3_NELNU</name>
<keyword evidence="2 9" id="KW-0489">Methyltransferase</keyword>
<dbReference type="PROSITE" id="PS51626">
    <property type="entry name" value="SAM_MT_TRM1"/>
    <property type="match status" value="1"/>
</dbReference>
<dbReference type="AlphaFoldDB" id="A0A822YVF3"/>
<dbReference type="InterPro" id="IPR029063">
    <property type="entry name" value="SAM-dependent_MTases_sf"/>
</dbReference>
<keyword evidence="3 9" id="KW-0808">Transferase</keyword>
<dbReference type="GO" id="GO:0032259">
    <property type="term" value="P:methylation"/>
    <property type="evidence" value="ECO:0007669"/>
    <property type="project" value="UniProtKB-UniRule"/>
</dbReference>
<organism evidence="11 12">
    <name type="scientific">Nelumbo nucifera</name>
    <name type="common">Sacred lotus</name>
    <dbReference type="NCBI Taxonomy" id="4432"/>
    <lineage>
        <taxon>Eukaryota</taxon>
        <taxon>Viridiplantae</taxon>
        <taxon>Streptophyta</taxon>
        <taxon>Embryophyta</taxon>
        <taxon>Tracheophyta</taxon>
        <taxon>Spermatophyta</taxon>
        <taxon>Magnoliopsida</taxon>
        <taxon>Proteales</taxon>
        <taxon>Nelumbonaceae</taxon>
        <taxon>Nelumbo</taxon>
    </lineage>
</organism>
<dbReference type="GO" id="GO:0008033">
    <property type="term" value="P:tRNA processing"/>
    <property type="evidence" value="ECO:0007669"/>
    <property type="project" value="UniProtKB-UniRule"/>
</dbReference>
<proteinExistence type="inferred from homology"/>
<dbReference type="Proteomes" id="UP000607653">
    <property type="component" value="Unassembled WGS sequence"/>
</dbReference>
<dbReference type="InterPro" id="IPR002905">
    <property type="entry name" value="Trm1"/>
</dbReference>
<accession>A0A822YVF3</accession>
<evidence type="ECO:0000256" key="10">
    <source>
        <dbReference type="SAM" id="MobiDB-lite"/>
    </source>
</evidence>
<sequence>MGDGEGGGEKHQKSNDRIISTDPNDYTIIKEGEAEILMHAKNQVFYNKTQVNNRDLSIAVLRTFISKRKEEHEAMSSKRAKVPPEVSEEASAGHVEEEATDDPVSNSEKSNGECEVLVEPPEDEPHASPEEAVKLTEGKGRGQLKPPRVLEALAASGLRSIRYAREVEGIGQVVAVDNDKVSVEACKRNIRFNGSVACSKVESHLADARVFMLTHQKEFDVVDLDPYGSPSVFLDSAVQTVVDGGMLMCTATDMAVLCGGNGEVCYSKYGSYPLRGKYCHEMALRILLACIEVILFP</sequence>
<reference evidence="11 12" key="1">
    <citation type="journal article" date="2020" name="Mol. Biol. Evol.">
        <title>Distinct Expression and Methylation Patterns for Genes with Different Fates following a Single Whole-Genome Duplication in Flowering Plants.</title>
        <authorList>
            <person name="Shi T."/>
            <person name="Rahmani R.S."/>
            <person name="Gugger P.F."/>
            <person name="Wang M."/>
            <person name="Li H."/>
            <person name="Zhang Y."/>
            <person name="Li Z."/>
            <person name="Wang Q."/>
            <person name="Van de Peer Y."/>
            <person name="Marchal K."/>
            <person name="Chen J."/>
        </authorList>
    </citation>
    <scope>NUCLEOTIDE SEQUENCE [LARGE SCALE GENOMIC DNA]</scope>
    <source>
        <tissue evidence="11">Leaf</tissue>
    </source>
</reference>
<evidence type="ECO:0000256" key="1">
    <source>
        <dbReference type="ARBA" id="ARBA00022555"/>
    </source>
</evidence>
<comment type="similarity">
    <text evidence="9">Belongs to the class I-like SAM-binding methyltransferase superfamily. Trm1 family.</text>
</comment>
<feature type="compositionally biased region" description="Basic and acidic residues" evidence="10">
    <location>
        <begin position="7"/>
        <end position="16"/>
    </location>
</feature>
<comment type="catalytic activity">
    <reaction evidence="8">
        <text>guanosine(26) in tRNA + 2 S-adenosyl-L-methionine = N(2)-dimethylguanosine(26) in tRNA + 2 S-adenosyl-L-homocysteine + 2 H(+)</text>
        <dbReference type="Rhea" id="RHEA:43140"/>
        <dbReference type="Rhea" id="RHEA-COMP:10359"/>
        <dbReference type="Rhea" id="RHEA-COMP:10360"/>
        <dbReference type="ChEBI" id="CHEBI:15378"/>
        <dbReference type="ChEBI" id="CHEBI:57856"/>
        <dbReference type="ChEBI" id="CHEBI:59789"/>
        <dbReference type="ChEBI" id="CHEBI:74269"/>
        <dbReference type="ChEBI" id="CHEBI:74513"/>
        <dbReference type="EC" id="2.1.1.216"/>
    </reaction>
</comment>
<dbReference type="Gene3D" id="3.40.50.150">
    <property type="entry name" value="Vaccinia Virus protein VP39"/>
    <property type="match status" value="1"/>
</dbReference>
<dbReference type="CDD" id="cd02440">
    <property type="entry name" value="AdoMet_MTases"/>
    <property type="match status" value="1"/>
</dbReference>
<evidence type="ECO:0000313" key="11">
    <source>
        <dbReference type="EMBL" id="DAD35095.1"/>
    </source>
</evidence>